<proteinExistence type="predicted"/>
<dbReference type="SUPFAM" id="SSF159501">
    <property type="entry name" value="EreA/ChaN-like"/>
    <property type="match status" value="1"/>
</dbReference>
<feature type="compositionally biased region" description="Basic and acidic residues" evidence="1">
    <location>
        <begin position="415"/>
        <end position="425"/>
    </location>
</feature>
<keyword evidence="4" id="KW-1185">Reference proteome</keyword>
<dbReference type="SMART" id="SM00228">
    <property type="entry name" value="PDZ"/>
    <property type="match status" value="1"/>
</dbReference>
<evidence type="ECO:0000313" key="4">
    <source>
        <dbReference type="Proteomes" id="UP000011724"/>
    </source>
</evidence>
<gene>
    <name evidence="3" type="ordered locus">BN4_12326</name>
</gene>
<dbReference type="AlphaFoldDB" id="M1WKG5"/>
<feature type="domain" description="PDZ" evidence="2">
    <location>
        <begin position="306"/>
        <end position="378"/>
    </location>
</feature>
<organism evidence="3 4">
    <name type="scientific">Pseudodesulfovibrio piezophilus (strain DSM 21447 / JCM 15486 / C1TLV30)</name>
    <name type="common">Desulfovibrio piezophilus</name>
    <dbReference type="NCBI Taxonomy" id="1322246"/>
    <lineage>
        <taxon>Bacteria</taxon>
        <taxon>Pseudomonadati</taxon>
        <taxon>Thermodesulfobacteriota</taxon>
        <taxon>Desulfovibrionia</taxon>
        <taxon>Desulfovibrionales</taxon>
        <taxon>Desulfovibrionaceae</taxon>
    </lineage>
</organism>
<name>M1WKG5_PSEP2</name>
<dbReference type="CDD" id="cd14727">
    <property type="entry name" value="ChanN-like"/>
    <property type="match status" value="1"/>
</dbReference>
<dbReference type="KEGG" id="dpi:BN4_12326"/>
<evidence type="ECO:0000256" key="1">
    <source>
        <dbReference type="SAM" id="MobiDB-lite"/>
    </source>
</evidence>
<evidence type="ECO:0000259" key="2">
    <source>
        <dbReference type="SMART" id="SM00228"/>
    </source>
</evidence>
<evidence type="ECO:0000313" key="3">
    <source>
        <dbReference type="EMBL" id="CCH49561.1"/>
    </source>
</evidence>
<reference evidence="4" key="2">
    <citation type="journal article" date="2013" name="Stand. Genomic Sci.">
        <title>Complete genome sequence of Desulfocapsa sulfexigens, a marine deltaproteobacterium specialized in disproportionating inorganic sulfur compounds.</title>
        <authorList>
            <person name="Finster K.W."/>
            <person name="Kjeldsen K.U."/>
            <person name="Kube M."/>
            <person name="Reinhardt R."/>
            <person name="Mussmann M."/>
            <person name="Amann R."/>
            <person name="Schreiber L."/>
        </authorList>
    </citation>
    <scope>NUCLEOTIDE SEQUENCE [LARGE SCALE GENOMIC DNA]</scope>
    <source>
        <strain evidence="4">DSM 10523 / SB164P1</strain>
    </source>
</reference>
<dbReference type="PATRIC" id="fig|879567.3.peg.2477"/>
<dbReference type="STRING" id="1322246.BN4_12326"/>
<dbReference type="Gene3D" id="3.40.50.11550">
    <property type="match status" value="1"/>
</dbReference>
<dbReference type="InterPro" id="IPR036034">
    <property type="entry name" value="PDZ_sf"/>
</dbReference>
<reference evidence="3 4" key="1">
    <citation type="journal article" date="2013" name="PLoS ONE">
        <title>The first genomic and proteomic characterization of a deep-sea sulfate reducer: insights into the piezophilic lifestyle of Desulfovibrio piezophilus.</title>
        <authorList>
            <person name="Pradel N."/>
            <person name="Ji B."/>
            <person name="Gimenez G."/>
            <person name="Talla E."/>
            <person name="Lenoble P."/>
            <person name="Garel M."/>
            <person name="Tamburini C."/>
            <person name="Fourquet P."/>
            <person name="Lebrun R."/>
            <person name="Bertin P."/>
            <person name="Denis Y."/>
            <person name="Pophillat M."/>
            <person name="Barbe V."/>
            <person name="Ollivier B."/>
            <person name="Dolla A."/>
        </authorList>
    </citation>
    <scope>NUCLEOTIDE SEQUENCE [LARGE SCALE GENOMIC DNA]</scope>
    <source>
        <strain evidence="4">DSM 10523 / SB164P1</strain>
    </source>
</reference>
<dbReference type="Proteomes" id="UP000011724">
    <property type="component" value="Chromosome"/>
</dbReference>
<dbReference type="eggNOG" id="COG3016">
    <property type="taxonomic scope" value="Bacteria"/>
</dbReference>
<protein>
    <recommendedName>
        <fullName evidence="2">PDZ domain-containing protein</fullName>
    </recommendedName>
</protein>
<dbReference type="BioCyc" id="DPIE1322246:BN4_RS11680-MONOMER"/>
<dbReference type="InterPro" id="IPR001478">
    <property type="entry name" value="PDZ"/>
</dbReference>
<dbReference type="SUPFAM" id="SSF50156">
    <property type="entry name" value="PDZ domain-like"/>
    <property type="match status" value="1"/>
</dbReference>
<dbReference type="Pfam" id="PF04187">
    <property type="entry name" value="Cofac_haem_bdg"/>
    <property type="match status" value="1"/>
</dbReference>
<feature type="region of interest" description="Disordered" evidence="1">
    <location>
        <begin position="391"/>
        <end position="425"/>
    </location>
</feature>
<dbReference type="Pfam" id="PF13180">
    <property type="entry name" value="PDZ_2"/>
    <property type="match status" value="1"/>
</dbReference>
<dbReference type="EMBL" id="FO203427">
    <property type="protein sequence ID" value="CCH49561.1"/>
    <property type="molecule type" value="Genomic_DNA"/>
</dbReference>
<accession>M1WKG5</accession>
<dbReference type="RefSeq" id="WP_015415604.1">
    <property type="nucleotide sequence ID" value="NC_020409.1"/>
</dbReference>
<dbReference type="InterPro" id="IPR007314">
    <property type="entry name" value="Cofac_haem-bd_dom"/>
</dbReference>
<sequence>MQCEIMSMAWKKGMIVPLLVLLLTLGACMKTVHHPPLEVTFLPNRGDFISGYGDPLSPAEVMGMMRGKDYILIGEGHRNVCDHKMQQQVLGELTSSNVPLAVGLEMVAVDMQPILDDFAQGQIEMDDLEEELQWKTKWGYSYSLFRGLFEIARRNSLPVAGLNVPTRVTRKITREGLESLTDEERAFLPKEIVPPSNAQVPFLDMIFSQHFEKDTKGTIKRDRFHLVQSIWDSKMAEEAVRLHGEYNWPVMVIAGGGHVENGWGIARRIRRLEPGAKIFILMPWRGGDFDDEAADALFYCPDTYESKMGATLVATGTEGLLVEAVKRDSRAAKAGLRPGDVLVEAAGIRLESLFSLHMAGAKTYELGKELVFTVRRGSEIFEVNVGKLGQGKKTMSGNKKHGMAGGMKKMMPKQNVDDAAGKEKN</sequence>
<dbReference type="HOGENOM" id="CLU_035488_1_0_7"/>
<dbReference type="Gene3D" id="2.30.42.10">
    <property type="match status" value="1"/>
</dbReference>